<evidence type="ECO:0000313" key="3">
    <source>
        <dbReference type="Proteomes" id="UP000569914"/>
    </source>
</evidence>
<keyword evidence="3" id="KW-1185">Reference proteome</keyword>
<feature type="compositionally biased region" description="Basic and acidic residues" evidence="1">
    <location>
        <begin position="87"/>
        <end position="100"/>
    </location>
</feature>
<protein>
    <submittedName>
        <fullName evidence="2">Uncharacterized protein</fullName>
    </submittedName>
</protein>
<dbReference type="AlphaFoldDB" id="A0A7Y9IC76"/>
<organism evidence="2 3">
    <name type="scientific">Microlunatus parietis</name>
    <dbReference type="NCBI Taxonomy" id="682979"/>
    <lineage>
        <taxon>Bacteria</taxon>
        <taxon>Bacillati</taxon>
        <taxon>Actinomycetota</taxon>
        <taxon>Actinomycetes</taxon>
        <taxon>Propionibacteriales</taxon>
        <taxon>Propionibacteriaceae</taxon>
        <taxon>Microlunatus</taxon>
    </lineage>
</organism>
<dbReference type="EMBL" id="JACCBU010000001">
    <property type="protein sequence ID" value="NYE74050.1"/>
    <property type="molecule type" value="Genomic_DNA"/>
</dbReference>
<accession>A0A7Y9IC76</accession>
<evidence type="ECO:0000313" key="2">
    <source>
        <dbReference type="EMBL" id="NYE74050.1"/>
    </source>
</evidence>
<proteinExistence type="predicted"/>
<gene>
    <name evidence="2" type="ORF">BKA15_005379</name>
</gene>
<dbReference type="Proteomes" id="UP000569914">
    <property type="component" value="Unassembled WGS sequence"/>
</dbReference>
<feature type="compositionally biased region" description="Basic residues" evidence="1">
    <location>
        <begin position="114"/>
        <end position="133"/>
    </location>
</feature>
<name>A0A7Y9IC76_9ACTN</name>
<dbReference type="RefSeq" id="WP_179756074.1">
    <property type="nucleotide sequence ID" value="NZ_JACCBU010000001.1"/>
</dbReference>
<evidence type="ECO:0000256" key="1">
    <source>
        <dbReference type="SAM" id="MobiDB-lite"/>
    </source>
</evidence>
<reference evidence="2 3" key="1">
    <citation type="submission" date="2020-07" db="EMBL/GenBank/DDBJ databases">
        <title>Sequencing the genomes of 1000 actinobacteria strains.</title>
        <authorList>
            <person name="Klenk H.-P."/>
        </authorList>
    </citation>
    <scope>NUCLEOTIDE SEQUENCE [LARGE SCALE GENOMIC DNA]</scope>
    <source>
        <strain evidence="2 3">DSM 22083</strain>
    </source>
</reference>
<sequence length="162" mass="18594">MPAETLIRKHQDGYHAALQASREPEIDAAVFIDYMFDVITESLTAYAKRAKADATRVGDTVDESTGIDDAVRALLRRQHRPRGQGPTHDRAPPRPDEGRRPRPPRRLSQGRAVDRHRRGVTRRPARHLRHHPRQVSENLSEKSRPCVWAVDVEPPPRRIRTF</sequence>
<comment type="caution">
    <text evidence="2">The sequence shown here is derived from an EMBL/GenBank/DDBJ whole genome shotgun (WGS) entry which is preliminary data.</text>
</comment>
<feature type="region of interest" description="Disordered" evidence="1">
    <location>
        <begin position="76"/>
        <end position="144"/>
    </location>
</feature>